<accession>A0A0P0JJY1</accession>
<organism evidence="3 4">
    <name type="scientific">Blastochloris viridis</name>
    <name type="common">Rhodopseudomonas viridis</name>
    <dbReference type="NCBI Taxonomy" id="1079"/>
    <lineage>
        <taxon>Bacteria</taxon>
        <taxon>Pseudomonadati</taxon>
        <taxon>Pseudomonadota</taxon>
        <taxon>Alphaproteobacteria</taxon>
        <taxon>Hyphomicrobiales</taxon>
        <taxon>Blastochloridaceae</taxon>
        <taxon>Blastochloris</taxon>
    </lineage>
</organism>
<reference evidence="4" key="1">
    <citation type="journal article" date="2016" name="Genome Announc.">
        <title>Revised genome sequence of the purple photosynthetic bacterium Blastochloris viridis.</title>
        <authorList>
            <person name="Liu L.N."/>
            <person name="Faulkner M."/>
            <person name="Liu X."/>
            <person name="Huang F."/>
            <person name="Darby A.C."/>
            <person name="Hall N."/>
        </authorList>
    </citation>
    <scope>NUCLEOTIDE SEQUENCE [LARGE SCALE GENOMIC DNA]</scope>
    <source>
        <strain evidence="4">ATCC 19567 / DSM 133 / F</strain>
    </source>
</reference>
<keyword evidence="1" id="KW-0472">Membrane</keyword>
<name>A0A0P0JJY1_BLAVI</name>
<feature type="transmembrane region" description="Helical" evidence="1">
    <location>
        <begin position="33"/>
        <end position="54"/>
    </location>
</feature>
<dbReference type="AlphaFoldDB" id="A0A0P0JJY1"/>
<dbReference type="KEGG" id="bvr:BVIR_1084"/>
<feature type="signal peptide" evidence="2">
    <location>
        <begin position="1"/>
        <end position="23"/>
    </location>
</feature>
<gene>
    <name evidence="3" type="ORF">BVIRIDIS_05270</name>
</gene>
<keyword evidence="1" id="KW-1133">Transmembrane helix</keyword>
<keyword evidence="2" id="KW-0732">Signal</keyword>
<feature type="chain" id="PRO_5009792045" evidence="2">
    <location>
        <begin position="24"/>
        <end position="127"/>
    </location>
</feature>
<proteinExistence type="predicted"/>
<feature type="transmembrane region" description="Helical" evidence="1">
    <location>
        <begin position="66"/>
        <end position="89"/>
    </location>
</feature>
<dbReference type="EMBL" id="LN907867">
    <property type="protein sequence ID" value="CUU41534.1"/>
    <property type="molecule type" value="Genomic_DNA"/>
</dbReference>
<evidence type="ECO:0000256" key="2">
    <source>
        <dbReference type="SAM" id="SignalP"/>
    </source>
</evidence>
<dbReference type="RefSeq" id="WP_145911852.1">
    <property type="nucleotide sequence ID" value="NZ_AP014854.2"/>
</dbReference>
<evidence type="ECO:0000313" key="4">
    <source>
        <dbReference type="Proteomes" id="UP000065734"/>
    </source>
</evidence>
<protein>
    <submittedName>
        <fullName evidence="3">Uncharacterized protein</fullName>
    </submittedName>
</protein>
<evidence type="ECO:0000313" key="3">
    <source>
        <dbReference type="EMBL" id="CUU41534.1"/>
    </source>
</evidence>
<keyword evidence="4" id="KW-1185">Reference proteome</keyword>
<keyword evidence="1" id="KW-0812">Transmembrane</keyword>
<dbReference type="OrthoDB" id="7960770at2"/>
<dbReference type="Proteomes" id="UP000065734">
    <property type="component" value="Chromosome I"/>
</dbReference>
<evidence type="ECO:0000256" key="1">
    <source>
        <dbReference type="SAM" id="Phobius"/>
    </source>
</evidence>
<sequence length="127" mass="12260">MRKAFIAVSAAAALAVTATAASAGDRGYDERTPALIGTGAVVGTLVGVGLYNGWGGTTAFASSAGGAAAASAVAGGVAAVGTVALIHAATTPCTGFDALFGSFRQGPSGCVDGHYVGFQPPRKSARR</sequence>